<evidence type="ECO:0000256" key="1">
    <source>
        <dbReference type="SAM" id="SignalP"/>
    </source>
</evidence>
<dbReference type="AlphaFoldDB" id="A0AAU7QP59"/>
<dbReference type="InterPro" id="IPR002048">
    <property type="entry name" value="EF_hand_dom"/>
</dbReference>
<evidence type="ECO:0000259" key="2">
    <source>
        <dbReference type="PROSITE" id="PS50222"/>
    </source>
</evidence>
<feature type="chain" id="PRO_5043941466" evidence="1">
    <location>
        <begin position="29"/>
        <end position="154"/>
    </location>
</feature>
<gene>
    <name evidence="3" type="ORF">ABNK63_01760</name>
</gene>
<reference evidence="3" key="1">
    <citation type="submission" date="2024-06" db="EMBL/GenBank/DDBJ databases">
        <authorList>
            <person name="Sun Y."/>
        </authorList>
    </citation>
    <scope>NUCLEOTIDE SEQUENCE</scope>
    <source>
        <strain evidence="3">IGA1.0</strain>
    </source>
</reference>
<feature type="domain" description="EF-hand" evidence="2">
    <location>
        <begin position="120"/>
        <end position="145"/>
    </location>
</feature>
<dbReference type="InterPro" id="IPR011992">
    <property type="entry name" value="EF-hand-dom_pair"/>
</dbReference>
<keyword evidence="1" id="KW-0732">Signal</keyword>
<name>A0AAU7QP59_9GAMM</name>
<dbReference type="Gene3D" id="1.10.238.10">
    <property type="entry name" value="EF-hand"/>
    <property type="match status" value="1"/>
</dbReference>
<dbReference type="SMART" id="SM00054">
    <property type="entry name" value="EFh"/>
    <property type="match status" value="3"/>
</dbReference>
<dbReference type="RefSeq" id="WP_350016521.1">
    <property type="nucleotide sequence ID" value="NZ_CP157948.1"/>
</dbReference>
<feature type="signal peptide" evidence="1">
    <location>
        <begin position="1"/>
        <end position="28"/>
    </location>
</feature>
<evidence type="ECO:0000313" key="3">
    <source>
        <dbReference type="EMBL" id="XBS90393.1"/>
    </source>
</evidence>
<dbReference type="CDD" id="cd00051">
    <property type="entry name" value="EFh"/>
    <property type="match status" value="1"/>
</dbReference>
<protein>
    <submittedName>
        <fullName evidence="3">EF-hand domain-containing protein</fullName>
    </submittedName>
</protein>
<dbReference type="EMBL" id="CP157948">
    <property type="protein sequence ID" value="XBS90393.1"/>
    <property type="molecule type" value="Genomic_DNA"/>
</dbReference>
<feature type="domain" description="EF-hand" evidence="2">
    <location>
        <begin position="41"/>
        <end position="76"/>
    </location>
</feature>
<dbReference type="PROSITE" id="PS50222">
    <property type="entry name" value="EF_HAND_2"/>
    <property type="match status" value="2"/>
</dbReference>
<dbReference type="Pfam" id="PF13202">
    <property type="entry name" value="EF-hand_5"/>
    <property type="match status" value="2"/>
</dbReference>
<sequence length="154" mass="15393">MSLGKLPGTVATALVLCAASAASSAAPAAATGGVATAPLPPPATTAASIFHAVDANKDGALSPQEFAAGYAAVQRLMTLEIRLREQFGRVDADHGGSIDAGEYARLMLVRRAGAAAPPLAAFDADGNGSLNFAEYVVAIRRLAALRPAPAPAGK</sequence>
<dbReference type="InterPro" id="IPR018247">
    <property type="entry name" value="EF_Hand_1_Ca_BS"/>
</dbReference>
<proteinExistence type="predicted"/>
<dbReference type="GO" id="GO:0005509">
    <property type="term" value="F:calcium ion binding"/>
    <property type="evidence" value="ECO:0007669"/>
    <property type="project" value="InterPro"/>
</dbReference>
<dbReference type="SUPFAM" id="SSF47473">
    <property type="entry name" value="EF-hand"/>
    <property type="match status" value="1"/>
</dbReference>
<accession>A0AAU7QP59</accession>
<dbReference type="PROSITE" id="PS00018">
    <property type="entry name" value="EF_HAND_1"/>
    <property type="match status" value="3"/>
</dbReference>
<organism evidence="3">
    <name type="scientific">Rhodanobacter sp. IGA1.0</name>
    <dbReference type="NCBI Taxonomy" id="3158582"/>
    <lineage>
        <taxon>Bacteria</taxon>
        <taxon>Pseudomonadati</taxon>
        <taxon>Pseudomonadota</taxon>
        <taxon>Gammaproteobacteria</taxon>
        <taxon>Lysobacterales</taxon>
        <taxon>Rhodanobacteraceae</taxon>
        <taxon>Rhodanobacter</taxon>
    </lineage>
</organism>